<feature type="compositionally biased region" description="Low complexity" evidence="6">
    <location>
        <begin position="404"/>
        <end position="423"/>
    </location>
</feature>
<organism evidence="8 11">
    <name type="scientific">Adineta steineri</name>
    <dbReference type="NCBI Taxonomy" id="433720"/>
    <lineage>
        <taxon>Eukaryota</taxon>
        <taxon>Metazoa</taxon>
        <taxon>Spiralia</taxon>
        <taxon>Gnathifera</taxon>
        <taxon>Rotifera</taxon>
        <taxon>Eurotatoria</taxon>
        <taxon>Bdelloidea</taxon>
        <taxon>Adinetida</taxon>
        <taxon>Adinetidae</taxon>
        <taxon>Adineta</taxon>
    </lineage>
</organism>
<comment type="similarity">
    <text evidence="1">Belongs to the peptidase C48 family.</text>
</comment>
<gene>
    <name evidence="8" type="ORF">BJG266_LOCUS18448</name>
    <name evidence="9" type="ORF">QVE165_LOCUS29005</name>
</gene>
<dbReference type="AlphaFoldDB" id="A0A814K8C4"/>
<evidence type="ECO:0000256" key="3">
    <source>
        <dbReference type="ARBA" id="ARBA00022670"/>
    </source>
</evidence>
<dbReference type="Pfam" id="PF02902">
    <property type="entry name" value="Peptidase_C48"/>
    <property type="match status" value="1"/>
</dbReference>
<evidence type="ECO:0000256" key="4">
    <source>
        <dbReference type="ARBA" id="ARBA00022786"/>
    </source>
</evidence>
<reference evidence="8" key="1">
    <citation type="submission" date="2021-02" db="EMBL/GenBank/DDBJ databases">
        <authorList>
            <person name="Nowell W R."/>
        </authorList>
    </citation>
    <scope>NUCLEOTIDE SEQUENCE</scope>
</reference>
<accession>A0A814K8C4</accession>
<sequence>MAKKTKLPPEIICLSDDDDDDVDHNSKINTKITTPVKEKELLTTNNSNKYEPSNWIIQDKDIIHVSPLPSKYSDIYKKPFEIRCSSVRFGITEFNIDSEIVLMKETEFEMNLSKNFMDNLSIKLAYSDVVKFYFSFESQTPAAFIHVRNEFAVLFDKFIPTSDEHGKGFNPNSKDEKRRHIIFCLKALTPDMERIHIATIFYFLKTKSTKIDVLCISGTRADELYSLARYAKTPTIATPKKTLFTLNTNDLTAKTVGLNNNTIRFDLSSDDLHCLNEGEFLNDNIIDFYLQYIYYEKLSADDRERTHLFNSFFYTRLTQKGNRDNPDISAAERRYNRVKRWVRDVDLFTKNYIIVPVNQNTHWYIVLIQNLNNVPTEGDLISDDEEDTIDDRLKSKKRRRSSRIIRSIGSNSASSSPSPKPSIQLGDELDEADEVTSDNEVPLKQNIEALVSAKKDHSQTPAIIIFDSLRIASKNRVAATLREFLQVEYDHKKALPVGSLARKLFNMDTMPTIEAAVPQQRNYSDCGLYILQYIESYFTHLTSTFTNWCEKNLKGSTKRKEILTVINQHVINKEV</sequence>
<evidence type="ECO:0000313" key="10">
    <source>
        <dbReference type="Proteomes" id="UP000663832"/>
    </source>
</evidence>
<dbReference type="GO" id="GO:0070139">
    <property type="term" value="F:SUMO-specific endopeptidase activity"/>
    <property type="evidence" value="ECO:0007669"/>
    <property type="project" value="TreeGrafter"/>
</dbReference>
<dbReference type="InterPro" id="IPR051947">
    <property type="entry name" value="Sentrin-specific_protease"/>
</dbReference>
<comment type="caution">
    <text evidence="8">The sequence shown here is derived from an EMBL/GenBank/DDBJ whole genome shotgun (WGS) entry which is preliminary data.</text>
</comment>
<dbReference type="GO" id="GO:0006508">
    <property type="term" value="P:proteolysis"/>
    <property type="evidence" value="ECO:0007669"/>
    <property type="project" value="UniProtKB-KW"/>
</dbReference>
<feature type="domain" description="Ubiquitin-like protease family profile" evidence="7">
    <location>
        <begin position="265"/>
        <end position="537"/>
    </location>
</feature>
<dbReference type="SUPFAM" id="SSF54001">
    <property type="entry name" value="Cysteine proteinases"/>
    <property type="match status" value="1"/>
</dbReference>
<keyword evidence="10" id="KW-1185">Reference proteome</keyword>
<dbReference type="EMBL" id="CAJNOM010000230">
    <property type="protein sequence ID" value="CAF1260199.1"/>
    <property type="molecule type" value="Genomic_DNA"/>
</dbReference>
<dbReference type="Proteomes" id="UP000663877">
    <property type="component" value="Unassembled WGS sequence"/>
</dbReference>
<proteinExistence type="inferred from homology"/>
<dbReference type="Proteomes" id="UP000663832">
    <property type="component" value="Unassembled WGS sequence"/>
</dbReference>
<dbReference type="PANTHER" id="PTHR46896">
    <property type="entry name" value="SENTRIN-SPECIFIC PROTEASE"/>
    <property type="match status" value="1"/>
</dbReference>
<evidence type="ECO:0000256" key="2">
    <source>
        <dbReference type="ARBA" id="ARBA00022553"/>
    </source>
</evidence>
<evidence type="ECO:0000256" key="1">
    <source>
        <dbReference type="ARBA" id="ARBA00005234"/>
    </source>
</evidence>
<keyword evidence="2" id="KW-0597">Phosphoprotein</keyword>
<dbReference type="PANTHER" id="PTHR46896:SF3">
    <property type="entry name" value="FI06413P-RELATED"/>
    <property type="match status" value="1"/>
</dbReference>
<dbReference type="InterPro" id="IPR003653">
    <property type="entry name" value="Peptidase_C48_C"/>
</dbReference>
<keyword evidence="3" id="KW-0645">Protease</keyword>
<feature type="region of interest" description="Disordered" evidence="6">
    <location>
        <begin position="400"/>
        <end position="425"/>
    </location>
</feature>
<evidence type="ECO:0000313" key="9">
    <source>
        <dbReference type="EMBL" id="CAF1260199.1"/>
    </source>
</evidence>
<keyword evidence="4" id="KW-0833">Ubl conjugation pathway</keyword>
<name>A0A814K8C4_9BILA</name>
<dbReference type="PROSITE" id="PS50600">
    <property type="entry name" value="ULP_PROTEASE"/>
    <property type="match status" value="1"/>
</dbReference>
<evidence type="ECO:0000256" key="6">
    <source>
        <dbReference type="SAM" id="MobiDB-lite"/>
    </source>
</evidence>
<evidence type="ECO:0000259" key="7">
    <source>
        <dbReference type="PROSITE" id="PS50600"/>
    </source>
</evidence>
<dbReference type="GO" id="GO:0005634">
    <property type="term" value="C:nucleus"/>
    <property type="evidence" value="ECO:0007669"/>
    <property type="project" value="TreeGrafter"/>
</dbReference>
<dbReference type="GO" id="GO:0005737">
    <property type="term" value="C:cytoplasm"/>
    <property type="evidence" value="ECO:0007669"/>
    <property type="project" value="TreeGrafter"/>
</dbReference>
<evidence type="ECO:0000313" key="8">
    <source>
        <dbReference type="EMBL" id="CAF1048020.1"/>
    </source>
</evidence>
<evidence type="ECO:0000256" key="5">
    <source>
        <dbReference type="ARBA" id="ARBA00022801"/>
    </source>
</evidence>
<dbReference type="InterPro" id="IPR038765">
    <property type="entry name" value="Papain-like_cys_pep_sf"/>
</dbReference>
<protein>
    <recommendedName>
        <fullName evidence="7">Ubiquitin-like protease family profile domain-containing protein</fullName>
    </recommendedName>
</protein>
<dbReference type="GO" id="GO:0016926">
    <property type="term" value="P:protein desumoylation"/>
    <property type="evidence" value="ECO:0007669"/>
    <property type="project" value="TreeGrafter"/>
</dbReference>
<evidence type="ECO:0000313" key="11">
    <source>
        <dbReference type="Proteomes" id="UP000663877"/>
    </source>
</evidence>
<dbReference type="EMBL" id="CAJNOI010000094">
    <property type="protein sequence ID" value="CAF1048020.1"/>
    <property type="molecule type" value="Genomic_DNA"/>
</dbReference>
<dbReference type="Gene3D" id="3.40.395.10">
    <property type="entry name" value="Adenoviral Proteinase, Chain A"/>
    <property type="match status" value="1"/>
</dbReference>
<dbReference type="OrthoDB" id="442460at2759"/>
<keyword evidence="5" id="KW-0378">Hydrolase</keyword>